<comment type="caution">
    <text evidence="1">The sequence shown here is derived from an EMBL/GenBank/DDBJ whole genome shotgun (WGS) entry which is preliminary data.</text>
</comment>
<dbReference type="Gene3D" id="3.40.525.10">
    <property type="entry name" value="CRAL-TRIO lipid binding domain"/>
    <property type="match status" value="1"/>
</dbReference>
<gene>
    <name evidence="1" type="ORF">DEA37_0002997</name>
</gene>
<dbReference type="PANTHER" id="PTHR10174">
    <property type="entry name" value="ALPHA-TOCOPHEROL TRANSFER PROTEIN-RELATED"/>
    <property type="match status" value="1"/>
</dbReference>
<name>A0A5J4NHG7_9TREM</name>
<dbReference type="PANTHER" id="PTHR10174:SF208">
    <property type="entry name" value="CRAL-TRIO DOMAIN-CONTAINING PROTEIN DDB_G0278031"/>
    <property type="match status" value="1"/>
</dbReference>
<protein>
    <submittedName>
        <fullName evidence="1">Uncharacterized protein</fullName>
    </submittedName>
</protein>
<dbReference type="SUPFAM" id="SSF46938">
    <property type="entry name" value="CRAL/TRIO N-terminal domain"/>
    <property type="match status" value="1"/>
</dbReference>
<dbReference type="EMBL" id="QNGE01002847">
    <property type="protein sequence ID" value="KAA3674884.1"/>
    <property type="molecule type" value="Genomic_DNA"/>
</dbReference>
<accession>A0A5J4NHG7</accession>
<dbReference type="InterPro" id="IPR036865">
    <property type="entry name" value="CRAL-TRIO_dom_sf"/>
</dbReference>
<reference evidence="1 2" key="1">
    <citation type="journal article" date="2019" name="Gigascience">
        <title>Whole-genome sequence of the oriental lung fluke Paragonimus westermani.</title>
        <authorList>
            <person name="Oey H."/>
            <person name="Zakrzewski M."/>
            <person name="Narain K."/>
            <person name="Devi K.R."/>
            <person name="Agatsuma T."/>
            <person name="Nawaratna S."/>
            <person name="Gobert G.N."/>
            <person name="Jones M.K."/>
            <person name="Ragan M.A."/>
            <person name="McManus D.P."/>
            <person name="Krause L."/>
        </authorList>
    </citation>
    <scope>NUCLEOTIDE SEQUENCE [LARGE SCALE GENOMIC DNA]</scope>
    <source>
        <strain evidence="1 2">IND2009</strain>
    </source>
</reference>
<proteinExistence type="predicted"/>
<dbReference type="AlphaFoldDB" id="A0A5J4NHG7"/>
<dbReference type="InterPro" id="IPR036273">
    <property type="entry name" value="CRAL/TRIO_N_dom_sf"/>
</dbReference>
<dbReference type="Proteomes" id="UP000324629">
    <property type="component" value="Unassembled WGS sequence"/>
</dbReference>
<organism evidence="1 2">
    <name type="scientific">Paragonimus westermani</name>
    <dbReference type="NCBI Taxonomy" id="34504"/>
    <lineage>
        <taxon>Eukaryota</taxon>
        <taxon>Metazoa</taxon>
        <taxon>Spiralia</taxon>
        <taxon>Lophotrochozoa</taxon>
        <taxon>Platyhelminthes</taxon>
        <taxon>Trematoda</taxon>
        <taxon>Digenea</taxon>
        <taxon>Plagiorchiida</taxon>
        <taxon>Troglotremata</taxon>
        <taxon>Troglotrematidae</taxon>
        <taxon>Paragonimus</taxon>
    </lineage>
</organism>
<evidence type="ECO:0000313" key="2">
    <source>
        <dbReference type="Proteomes" id="UP000324629"/>
    </source>
</evidence>
<dbReference type="GO" id="GO:1902936">
    <property type="term" value="F:phosphatidylinositol bisphosphate binding"/>
    <property type="evidence" value="ECO:0007669"/>
    <property type="project" value="TreeGrafter"/>
</dbReference>
<evidence type="ECO:0000313" key="1">
    <source>
        <dbReference type="EMBL" id="KAA3674884.1"/>
    </source>
</evidence>
<dbReference type="GO" id="GO:0016020">
    <property type="term" value="C:membrane"/>
    <property type="evidence" value="ECO:0007669"/>
    <property type="project" value="TreeGrafter"/>
</dbReference>
<keyword evidence="2" id="KW-1185">Reference proteome</keyword>
<sequence length="135" mass="15179">MTGDDLTSSEIQEFISRVKILPGCTDISKDEAEKAAVLFLRARKHDINRAVELYKANKRMRYTENVDTIDPLDEGVRKELLSGKFTVLPSAGTVDDDNQAATVAIFTANRHWPPLTTHRDTLKGVLYQLDIAMME</sequence>